<organism evidence="3 4">
    <name type="scientific">Extremus antarcticus</name>
    <dbReference type="NCBI Taxonomy" id="702011"/>
    <lineage>
        <taxon>Eukaryota</taxon>
        <taxon>Fungi</taxon>
        <taxon>Dikarya</taxon>
        <taxon>Ascomycota</taxon>
        <taxon>Pezizomycotina</taxon>
        <taxon>Dothideomycetes</taxon>
        <taxon>Dothideomycetidae</taxon>
        <taxon>Mycosphaerellales</taxon>
        <taxon>Extremaceae</taxon>
        <taxon>Extremus</taxon>
    </lineage>
</organism>
<dbReference type="EMBL" id="JAWDJX010000001">
    <property type="protein sequence ID" value="KAK3058509.1"/>
    <property type="molecule type" value="Genomic_DNA"/>
</dbReference>
<evidence type="ECO:0000256" key="1">
    <source>
        <dbReference type="SAM" id="Phobius"/>
    </source>
</evidence>
<keyword evidence="1" id="KW-1133">Transmembrane helix</keyword>
<keyword evidence="4" id="KW-1185">Reference proteome</keyword>
<dbReference type="AlphaFoldDB" id="A0AAJ0GJ09"/>
<evidence type="ECO:0000313" key="4">
    <source>
        <dbReference type="Proteomes" id="UP001271007"/>
    </source>
</evidence>
<comment type="caution">
    <text evidence="3">The sequence shown here is derived from an EMBL/GenBank/DDBJ whole genome shotgun (WGS) entry which is preliminary data.</text>
</comment>
<feature type="transmembrane region" description="Helical" evidence="1">
    <location>
        <begin position="97"/>
        <end position="120"/>
    </location>
</feature>
<evidence type="ECO:0000313" key="3">
    <source>
        <dbReference type="EMBL" id="KAK3058509.1"/>
    </source>
</evidence>
<dbReference type="PANTHER" id="PTHR39614">
    <property type="entry name" value="INTEGRAL MEMBRANE PROTEIN"/>
    <property type="match status" value="1"/>
</dbReference>
<dbReference type="InterPro" id="IPR049326">
    <property type="entry name" value="Rhodopsin_dom_fungi"/>
</dbReference>
<evidence type="ECO:0000259" key="2">
    <source>
        <dbReference type="Pfam" id="PF20684"/>
    </source>
</evidence>
<dbReference type="Proteomes" id="UP001271007">
    <property type="component" value="Unassembled WGS sequence"/>
</dbReference>
<feature type="transmembrane region" description="Helical" evidence="1">
    <location>
        <begin position="20"/>
        <end position="42"/>
    </location>
</feature>
<dbReference type="PANTHER" id="PTHR39614:SF2">
    <property type="entry name" value="INTEGRAL MEMBRANE PROTEIN"/>
    <property type="match status" value="1"/>
</dbReference>
<keyword evidence="1" id="KW-0812">Transmembrane</keyword>
<sequence length="219" mass="23940">MADSYRAPVAVITANDHSAWISICNTFGLTVILSTLCVRLYIRVRVSPPFSTDDFTFIGGTALAIVQVGLVFAQINAGFGKAIDQISEPNLVKVQQFGYASDILFVAALYGSKCCVVLFFKRISPSRANATMTKIVLSACLAFALASIMMISLRCNLAAPWLQYRQTCTGLNARWEAVAVLDIVSEVALFAMSLHLVWDLQTSITRKSKVVFAFALRLL</sequence>
<gene>
    <name evidence="3" type="ORF">LTR09_000073</name>
</gene>
<dbReference type="Pfam" id="PF20684">
    <property type="entry name" value="Fung_rhodopsin"/>
    <property type="match status" value="1"/>
</dbReference>
<proteinExistence type="predicted"/>
<name>A0AAJ0GJ09_9PEZI</name>
<protein>
    <recommendedName>
        <fullName evidence="2">Rhodopsin domain-containing protein</fullName>
    </recommendedName>
</protein>
<accession>A0AAJ0GJ09</accession>
<reference evidence="3" key="1">
    <citation type="submission" date="2023-04" db="EMBL/GenBank/DDBJ databases">
        <title>Black Yeasts Isolated from many extreme environments.</title>
        <authorList>
            <person name="Coleine C."/>
            <person name="Stajich J.E."/>
            <person name="Selbmann L."/>
        </authorList>
    </citation>
    <scope>NUCLEOTIDE SEQUENCE</scope>
    <source>
        <strain evidence="3">CCFEE 5312</strain>
    </source>
</reference>
<keyword evidence="1" id="KW-0472">Membrane</keyword>
<feature type="transmembrane region" description="Helical" evidence="1">
    <location>
        <begin position="132"/>
        <end position="153"/>
    </location>
</feature>
<feature type="transmembrane region" description="Helical" evidence="1">
    <location>
        <begin position="54"/>
        <end position="77"/>
    </location>
</feature>
<feature type="domain" description="Rhodopsin" evidence="2">
    <location>
        <begin position="38"/>
        <end position="216"/>
    </location>
</feature>